<dbReference type="AlphaFoldDB" id="A0A6G0W2M5"/>
<reference evidence="9 10" key="1">
    <citation type="submission" date="2019-08" db="EMBL/GenBank/DDBJ databases">
        <title>Whole genome of Aphis craccivora.</title>
        <authorList>
            <person name="Voronova N.V."/>
            <person name="Shulinski R.S."/>
            <person name="Bandarenka Y.V."/>
            <person name="Zhorov D.G."/>
            <person name="Warner D."/>
        </authorList>
    </citation>
    <scope>NUCLEOTIDE SEQUENCE [LARGE SCALE GENOMIC DNA]</scope>
    <source>
        <strain evidence="9">180601</strain>
        <tissue evidence="9">Whole Body</tissue>
    </source>
</reference>
<dbReference type="OrthoDB" id="6625728at2759"/>
<evidence type="ECO:0000259" key="8">
    <source>
        <dbReference type="Pfam" id="PF21114"/>
    </source>
</evidence>
<proteinExistence type="predicted"/>
<evidence type="ECO:0000256" key="3">
    <source>
        <dbReference type="ARBA" id="ARBA00022729"/>
    </source>
</evidence>
<comment type="subcellular location">
    <subcellularLocation>
        <location evidence="1">Membrane</location>
        <topology evidence="1">Single-pass type I membrane protein</topology>
    </subcellularLocation>
</comment>
<evidence type="ECO:0000256" key="6">
    <source>
        <dbReference type="ARBA" id="ARBA00023157"/>
    </source>
</evidence>
<evidence type="ECO:0000256" key="2">
    <source>
        <dbReference type="ARBA" id="ARBA00022692"/>
    </source>
</evidence>
<protein>
    <recommendedName>
        <fullName evidence="8">Discoidin domain-containing protein</fullName>
    </recommendedName>
</protein>
<dbReference type="Pfam" id="PF21114">
    <property type="entry name" value="DDR1-2_DS-like"/>
    <property type="match status" value="1"/>
</dbReference>
<feature type="domain" description="Discoidin" evidence="8">
    <location>
        <begin position="2"/>
        <end position="72"/>
    </location>
</feature>
<dbReference type="Proteomes" id="UP000478052">
    <property type="component" value="Unassembled WGS sequence"/>
</dbReference>
<dbReference type="EMBL" id="VUJU01009283">
    <property type="protein sequence ID" value="KAF0721148.1"/>
    <property type="molecule type" value="Genomic_DNA"/>
</dbReference>
<evidence type="ECO:0000256" key="4">
    <source>
        <dbReference type="ARBA" id="ARBA00022989"/>
    </source>
</evidence>
<sequence>MIYVFSEASILFSVGGKVYPSEPLTYTYMEDRIFESSRNVSIKLHRRVGRFIKLRLSFANKWIMISEITFDSEK</sequence>
<evidence type="ECO:0000313" key="9">
    <source>
        <dbReference type="EMBL" id="KAF0721148.1"/>
    </source>
</evidence>
<keyword evidence="7" id="KW-0325">Glycoprotein</keyword>
<evidence type="ECO:0000313" key="10">
    <source>
        <dbReference type="Proteomes" id="UP000478052"/>
    </source>
</evidence>
<dbReference type="Gene3D" id="2.60.120.1190">
    <property type="match status" value="1"/>
</dbReference>
<keyword evidence="2" id="KW-0812">Transmembrane</keyword>
<gene>
    <name evidence="9" type="ORF">FWK35_00036488</name>
</gene>
<accession>A0A6G0W2M5</accession>
<organism evidence="9 10">
    <name type="scientific">Aphis craccivora</name>
    <name type="common">Cowpea aphid</name>
    <dbReference type="NCBI Taxonomy" id="307492"/>
    <lineage>
        <taxon>Eukaryota</taxon>
        <taxon>Metazoa</taxon>
        <taxon>Ecdysozoa</taxon>
        <taxon>Arthropoda</taxon>
        <taxon>Hexapoda</taxon>
        <taxon>Insecta</taxon>
        <taxon>Pterygota</taxon>
        <taxon>Neoptera</taxon>
        <taxon>Paraneoptera</taxon>
        <taxon>Hemiptera</taxon>
        <taxon>Sternorrhyncha</taxon>
        <taxon>Aphidomorpha</taxon>
        <taxon>Aphidoidea</taxon>
        <taxon>Aphididae</taxon>
        <taxon>Aphidini</taxon>
        <taxon>Aphis</taxon>
        <taxon>Aphis</taxon>
    </lineage>
</organism>
<name>A0A6G0W2M5_APHCR</name>
<comment type="caution">
    <text evidence="9">The sequence shown here is derived from an EMBL/GenBank/DDBJ whole genome shotgun (WGS) entry which is preliminary data.</text>
</comment>
<keyword evidence="4" id="KW-1133">Transmembrane helix</keyword>
<evidence type="ECO:0000256" key="7">
    <source>
        <dbReference type="ARBA" id="ARBA00023180"/>
    </source>
</evidence>
<evidence type="ECO:0000256" key="1">
    <source>
        <dbReference type="ARBA" id="ARBA00004479"/>
    </source>
</evidence>
<evidence type="ECO:0000256" key="5">
    <source>
        <dbReference type="ARBA" id="ARBA00023136"/>
    </source>
</evidence>
<dbReference type="GO" id="GO:0016020">
    <property type="term" value="C:membrane"/>
    <property type="evidence" value="ECO:0007669"/>
    <property type="project" value="UniProtKB-SubCell"/>
</dbReference>
<dbReference type="InterPro" id="IPR048525">
    <property type="entry name" value="DDR1-2_DS-like"/>
</dbReference>
<keyword evidence="3" id="KW-0732">Signal</keyword>
<keyword evidence="6" id="KW-1015">Disulfide bond</keyword>
<keyword evidence="5" id="KW-0472">Membrane</keyword>
<keyword evidence="10" id="KW-1185">Reference proteome</keyword>